<organism evidence="1 2">
    <name type="scientific">Microvirga terricola</name>
    <dbReference type="NCBI Taxonomy" id="2719797"/>
    <lineage>
        <taxon>Bacteria</taxon>
        <taxon>Pseudomonadati</taxon>
        <taxon>Pseudomonadota</taxon>
        <taxon>Alphaproteobacteria</taxon>
        <taxon>Hyphomicrobiales</taxon>
        <taxon>Methylobacteriaceae</taxon>
        <taxon>Microvirga</taxon>
    </lineage>
</organism>
<proteinExistence type="predicted"/>
<accession>A0ABX0VEB5</accession>
<sequence>MKLKCPVPRRALSFGLALFLALAGCGYVPRPVEGVPPGPPWEALPLGKWLAEDRAEPQALSFCAPPECRPGLAVAVVRLKGKDAETTDRLMRKPAALAQALRSPKTAVSTVALQEGPSYGFTISLGPQKGGKAPAFGAVLGQRSGEDLMVVLVIGDAADAVEATARRVARAELGQ</sequence>
<dbReference type="RefSeq" id="WP_167674101.1">
    <property type="nucleotide sequence ID" value="NZ_JAATJS010000007.1"/>
</dbReference>
<comment type="caution">
    <text evidence="1">The sequence shown here is derived from an EMBL/GenBank/DDBJ whole genome shotgun (WGS) entry which is preliminary data.</text>
</comment>
<reference evidence="1 2" key="1">
    <citation type="submission" date="2020-03" db="EMBL/GenBank/DDBJ databases">
        <title>The genome sequence of Microvirga sp. c23x22.</title>
        <authorList>
            <person name="Zhang X."/>
        </authorList>
    </citation>
    <scope>NUCLEOTIDE SEQUENCE [LARGE SCALE GENOMIC DNA]</scope>
    <source>
        <strain evidence="2">c23x22</strain>
    </source>
</reference>
<evidence type="ECO:0000313" key="2">
    <source>
        <dbReference type="Proteomes" id="UP000707352"/>
    </source>
</evidence>
<gene>
    <name evidence="1" type="ORF">HB375_16420</name>
</gene>
<keyword evidence="2" id="KW-1185">Reference proteome</keyword>
<dbReference type="PROSITE" id="PS51257">
    <property type="entry name" value="PROKAR_LIPOPROTEIN"/>
    <property type="match status" value="1"/>
</dbReference>
<dbReference type="Proteomes" id="UP000707352">
    <property type="component" value="Unassembled WGS sequence"/>
</dbReference>
<evidence type="ECO:0000313" key="1">
    <source>
        <dbReference type="EMBL" id="NIX78182.1"/>
    </source>
</evidence>
<name>A0ABX0VEB5_9HYPH</name>
<protein>
    <submittedName>
        <fullName evidence="1">Uncharacterized protein</fullName>
    </submittedName>
</protein>
<dbReference type="EMBL" id="JAATJS010000007">
    <property type="protein sequence ID" value="NIX78182.1"/>
    <property type="molecule type" value="Genomic_DNA"/>
</dbReference>